<dbReference type="RefSeq" id="WP_044426841.1">
    <property type="nucleotide sequence ID" value="NZ_BJYZ01000007.1"/>
</dbReference>
<evidence type="ECO:0000313" key="2">
    <source>
        <dbReference type="Proteomes" id="UP000321523"/>
    </source>
</evidence>
<dbReference type="AlphaFoldDB" id="A0A512DN19"/>
<dbReference type="SFLD" id="SFLDS00003">
    <property type="entry name" value="Haloacid_Dehalogenase"/>
    <property type="match status" value="1"/>
</dbReference>
<dbReference type="InterPro" id="IPR006439">
    <property type="entry name" value="HAD-SF_hydro_IA"/>
</dbReference>
<proteinExistence type="predicted"/>
<dbReference type="EMBL" id="BJYZ01000007">
    <property type="protein sequence ID" value="GEO37873.1"/>
    <property type="molecule type" value="Genomic_DNA"/>
</dbReference>
<dbReference type="Gene3D" id="3.40.50.1000">
    <property type="entry name" value="HAD superfamily/HAD-like"/>
    <property type="match status" value="1"/>
</dbReference>
<sequence length="222" mass="23329">MPLIEEALIQCDAVLFDLDGTLVDTTVVVERTWRAWAARYGVDAEAILRVCHGRRTIETIEEFAPAGVDPAAETAVVEGRMMLDTDGIVAVPGAKALVAALPPDRWAIVTSATRPMAEARLELVGLPMPGILITAEDVPAGKPDPSGYVRAARELGFDPQDTIVLEDAPAGFKAGHAAGAHVIVLATHLAPEALAAENWVKDLTALSLEATGNGALSVRVRG</sequence>
<organism evidence="1 2">
    <name type="scientific">Skermanella aerolata</name>
    <dbReference type="NCBI Taxonomy" id="393310"/>
    <lineage>
        <taxon>Bacteria</taxon>
        <taxon>Pseudomonadati</taxon>
        <taxon>Pseudomonadota</taxon>
        <taxon>Alphaproteobacteria</taxon>
        <taxon>Rhodospirillales</taxon>
        <taxon>Azospirillaceae</taxon>
        <taxon>Skermanella</taxon>
    </lineage>
</organism>
<dbReference type="OrthoDB" id="9800058at2"/>
<dbReference type="InterPro" id="IPR023214">
    <property type="entry name" value="HAD_sf"/>
</dbReference>
<dbReference type="NCBIfam" id="TIGR01509">
    <property type="entry name" value="HAD-SF-IA-v3"/>
    <property type="match status" value="1"/>
</dbReference>
<dbReference type="Proteomes" id="UP000321523">
    <property type="component" value="Unassembled WGS sequence"/>
</dbReference>
<dbReference type="SUPFAM" id="SSF56784">
    <property type="entry name" value="HAD-like"/>
    <property type="match status" value="1"/>
</dbReference>
<comment type="caution">
    <text evidence="1">The sequence shown here is derived from an EMBL/GenBank/DDBJ whole genome shotgun (WGS) entry which is preliminary data.</text>
</comment>
<accession>A0A512DN19</accession>
<dbReference type="PANTHER" id="PTHR43481:SF4">
    <property type="entry name" value="GLYCEROL-1-PHOSPHATE PHOSPHOHYDROLASE 1-RELATED"/>
    <property type="match status" value="1"/>
</dbReference>
<keyword evidence="2" id="KW-1185">Reference proteome</keyword>
<dbReference type="InterPro" id="IPR036412">
    <property type="entry name" value="HAD-like_sf"/>
</dbReference>
<dbReference type="InterPro" id="IPR023198">
    <property type="entry name" value="PGP-like_dom2"/>
</dbReference>
<name>A0A512DN19_9PROT</name>
<dbReference type="InterPro" id="IPR051806">
    <property type="entry name" value="HAD-like_SPP"/>
</dbReference>
<dbReference type="Pfam" id="PF00702">
    <property type="entry name" value="Hydrolase"/>
    <property type="match status" value="1"/>
</dbReference>
<reference evidence="1 2" key="1">
    <citation type="submission" date="2019-07" db="EMBL/GenBank/DDBJ databases">
        <title>Whole genome shotgun sequence of Skermanella aerolata NBRC 106429.</title>
        <authorList>
            <person name="Hosoyama A."/>
            <person name="Uohara A."/>
            <person name="Ohji S."/>
            <person name="Ichikawa N."/>
        </authorList>
    </citation>
    <scope>NUCLEOTIDE SEQUENCE [LARGE SCALE GENOMIC DNA]</scope>
    <source>
        <strain evidence="1 2">NBRC 106429</strain>
    </source>
</reference>
<protein>
    <submittedName>
        <fullName evidence="1">Haloacid dehalogenase</fullName>
    </submittedName>
</protein>
<evidence type="ECO:0000313" key="1">
    <source>
        <dbReference type="EMBL" id="GEO37873.1"/>
    </source>
</evidence>
<dbReference type="Gene3D" id="1.10.150.240">
    <property type="entry name" value="Putative phosphatase, domain 2"/>
    <property type="match status" value="1"/>
</dbReference>
<gene>
    <name evidence="1" type="ORF">SAE02_20210</name>
</gene>
<dbReference type="GO" id="GO:0050308">
    <property type="term" value="F:sugar-phosphatase activity"/>
    <property type="evidence" value="ECO:0007669"/>
    <property type="project" value="TreeGrafter"/>
</dbReference>
<dbReference type="SFLD" id="SFLDG01129">
    <property type="entry name" value="C1.5:_HAD__Beta-PGM__Phosphata"/>
    <property type="match status" value="1"/>
</dbReference>
<dbReference type="PANTHER" id="PTHR43481">
    <property type="entry name" value="FRUCTOSE-1-PHOSPHATE PHOSPHATASE"/>
    <property type="match status" value="1"/>
</dbReference>